<keyword evidence="1" id="KW-0812">Transmembrane</keyword>
<reference evidence="3" key="1">
    <citation type="journal article" date="2015" name="Sci. Rep.">
        <title>Tissue- and time-dependent transcription in Ixodes ricinus salivary glands and midguts when blood feeding on the vertebrate host.</title>
        <authorList>
            <person name="Kotsyfakis M."/>
            <person name="Schwarz A."/>
            <person name="Erhart J."/>
            <person name="Ribeiro J.M."/>
        </authorList>
    </citation>
    <scope>NUCLEOTIDE SEQUENCE</scope>
    <source>
        <tissue evidence="3">Salivary gland and midgut</tissue>
    </source>
</reference>
<keyword evidence="2" id="KW-0732">Signal</keyword>
<dbReference type="EMBL" id="GANP01010934">
    <property type="protein sequence ID" value="JAB73534.1"/>
    <property type="molecule type" value="mRNA"/>
</dbReference>
<evidence type="ECO:0000256" key="2">
    <source>
        <dbReference type="SAM" id="SignalP"/>
    </source>
</evidence>
<evidence type="ECO:0000313" key="3">
    <source>
        <dbReference type="EMBL" id="JAB73534.1"/>
    </source>
</evidence>
<name>V5H8T7_IXORI</name>
<proteinExistence type="evidence at transcript level"/>
<evidence type="ECO:0008006" key="4">
    <source>
        <dbReference type="Google" id="ProtNLM"/>
    </source>
</evidence>
<feature type="transmembrane region" description="Helical" evidence="1">
    <location>
        <begin position="49"/>
        <end position="69"/>
    </location>
</feature>
<evidence type="ECO:0000256" key="1">
    <source>
        <dbReference type="SAM" id="Phobius"/>
    </source>
</evidence>
<dbReference type="AlphaFoldDB" id="V5H8T7"/>
<keyword evidence="1" id="KW-0472">Membrane</keyword>
<accession>V5H8T7</accession>
<feature type="non-terminal residue" evidence="3">
    <location>
        <position position="1"/>
    </location>
</feature>
<sequence>SRHMSFSSFSVLSFLTSAMTYLASAAGSASHMCSKQLVSQLLRASEFSMIMLLAEVDLFCLVFFPAAAFQ</sequence>
<feature type="chain" id="PRO_5004735390" description="Secreted protein" evidence="2">
    <location>
        <begin position="26"/>
        <end position="70"/>
    </location>
</feature>
<organism evidence="3">
    <name type="scientific">Ixodes ricinus</name>
    <name type="common">Common tick</name>
    <name type="synonym">Acarus ricinus</name>
    <dbReference type="NCBI Taxonomy" id="34613"/>
    <lineage>
        <taxon>Eukaryota</taxon>
        <taxon>Metazoa</taxon>
        <taxon>Ecdysozoa</taxon>
        <taxon>Arthropoda</taxon>
        <taxon>Chelicerata</taxon>
        <taxon>Arachnida</taxon>
        <taxon>Acari</taxon>
        <taxon>Parasitiformes</taxon>
        <taxon>Ixodida</taxon>
        <taxon>Ixodoidea</taxon>
        <taxon>Ixodidae</taxon>
        <taxon>Ixodinae</taxon>
        <taxon>Ixodes</taxon>
    </lineage>
</organism>
<keyword evidence="1" id="KW-1133">Transmembrane helix</keyword>
<feature type="signal peptide" evidence="2">
    <location>
        <begin position="1"/>
        <end position="25"/>
    </location>
</feature>
<protein>
    <recommendedName>
        <fullName evidence="4">Secreted protein</fullName>
    </recommendedName>
</protein>